<feature type="transmembrane region" description="Helical" evidence="1">
    <location>
        <begin position="43"/>
        <end position="64"/>
    </location>
</feature>
<organism evidence="2 3">
    <name type="scientific">Nocardioides aquiterrae</name>
    <dbReference type="NCBI Taxonomy" id="203799"/>
    <lineage>
        <taxon>Bacteria</taxon>
        <taxon>Bacillati</taxon>
        <taxon>Actinomycetota</taxon>
        <taxon>Actinomycetes</taxon>
        <taxon>Propionibacteriales</taxon>
        <taxon>Nocardioidaceae</taxon>
        <taxon>Nocardioides</taxon>
    </lineage>
</organism>
<evidence type="ECO:0000313" key="2">
    <source>
        <dbReference type="EMBL" id="GAA1144693.1"/>
    </source>
</evidence>
<comment type="caution">
    <text evidence="2">The sequence shown here is derived from an EMBL/GenBank/DDBJ whole genome shotgun (WGS) entry which is preliminary data.</text>
</comment>
<accession>A0ABN1UEP2</accession>
<sequence>MAEIGDQTTTRAVLASWVLGIAGIVTGLVLGRRKESRRWGVGLAMGFGLGSVIEAIVFVCYLAWLGNHTS</sequence>
<protein>
    <recommendedName>
        <fullName evidence="4">DUF4190 domain-containing protein</fullName>
    </recommendedName>
</protein>
<keyword evidence="1" id="KW-0472">Membrane</keyword>
<evidence type="ECO:0008006" key="4">
    <source>
        <dbReference type="Google" id="ProtNLM"/>
    </source>
</evidence>
<gene>
    <name evidence="2" type="ORF">GCM10009606_24920</name>
</gene>
<dbReference type="EMBL" id="BAAAJE010000011">
    <property type="protein sequence ID" value="GAA1144693.1"/>
    <property type="molecule type" value="Genomic_DNA"/>
</dbReference>
<evidence type="ECO:0000313" key="3">
    <source>
        <dbReference type="Proteomes" id="UP001499979"/>
    </source>
</evidence>
<keyword evidence="1" id="KW-0812">Transmembrane</keyword>
<dbReference type="RefSeq" id="WP_343907877.1">
    <property type="nucleotide sequence ID" value="NZ_BAAAJE010000011.1"/>
</dbReference>
<dbReference type="Proteomes" id="UP001499979">
    <property type="component" value="Unassembled WGS sequence"/>
</dbReference>
<reference evidence="2 3" key="1">
    <citation type="journal article" date="2019" name="Int. J. Syst. Evol. Microbiol.">
        <title>The Global Catalogue of Microorganisms (GCM) 10K type strain sequencing project: providing services to taxonomists for standard genome sequencing and annotation.</title>
        <authorList>
            <consortium name="The Broad Institute Genomics Platform"/>
            <consortium name="The Broad Institute Genome Sequencing Center for Infectious Disease"/>
            <person name="Wu L."/>
            <person name="Ma J."/>
        </authorList>
    </citation>
    <scope>NUCLEOTIDE SEQUENCE [LARGE SCALE GENOMIC DNA]</scope>
    <source>
        <strain evidence="2 3">JCM 11813</strain>
    </source>
</reference>
<feature type="transmembrane region" description="Helical" evidence="1">
    <location>
        <begin position="12"/>
        <end position="31"/>
    </location>
</feature>
<name>A0ABN1UEP2_9ACTN</name>
<keyword evidence="1" id="KW-1133">Transmembrane helix</keyword>
<keyword evidence="3" id="KW-1185">Reference proteome</keyword>
<proteinExistence type="predicted"/>
<evidence type="ECO:0000256" key="1">
    <source>
        <dbReference type="SAM" id="Phobius"/>
    </source>
</evidence>